<keyword evidence="1" id="KW-1133">Transmembrane helix</keyword>
<feature type="transmembrane region" description="Helical" evidence="1">
    <location>
        <begin position="78"/>
        <end position="95"/>
    </location>
</feature>
<comment type="caution">
    <text evidence="2">The sequence shown here is derived from an EMBL/GenBank/DDBJ whole genome shotgun (WGS) entry which is preliminary data.</text>
</comment>
<gene>
    <name evidence="2" type="ORF">ElyMa_002212600</name>
</gene>
<evidence type="ECO:0000313" key="2">
    <source>
        <dbReference type="EMBL" id="GFR76426.1"/>
    </source>
</evidence>
<reference evidence="2 3" key="1">
    <citation type="journal article" date="2021" name="Elife">
        <title>Chloroplast acquisition without the gene transfer in kleptoplastic sea slugs, Plakobranchus ocellatus.</title>
        <authorList>
            <person name="Maeda T."/>
            <person name="Takahashi S."/>
            <person name="Yoshida T."/>
            <person name="Shimamura S."/>
            <person name="Takaki Y."/>
            <person name="Nagai Y."/>
            <person name="Toyoda A."/>
            <person name="Suzuki Y."/>
            <person name="Arimoto A."/>
            <person name="Ishii H."/>
            <person name="Satoh N."/>
            <person name="Nishiyama T."/>
            <person name="Hasebe M."/>
            <person name="Maruyama T."/>
            <person name="Minagawa J."/>
            <person name="Obokata J."/>
            <person name="Shigenobu S."/>
        </authorList>
    </citation>
    <scope>NUCLEOTIDE SEQUENCE [LARGE SCALE GENOMIC DNA]</scope>
</reference>
<evidence type="ECO:0000313" key="3">
    <source>
        <dbReference type="Proteomes" id="UP000762676"/>
    </source>
</evidence>
<sequence>MHSVFKERGSGLWIWVGTRQPCQRTNNRRHAVNPHAANILRAVRIHPRNGNKYSNSNAAEYKTHLLIKLAAMNMIRRWFFSHCITVAIFVSVAGLDKDRAQYVRGLRLSDDN</sequence>
<dbReference type="AlphaFoldDB" id="A0AAV4FTV1"/>
<organism evidence="2 3">
    <name type="scientific">Elysia marginata</name>
    <dbReference type="NCBI Taxonomy" id="1093978"/>
    <lineage>
        <taxon>Eukaryota</taxon>
        <taxon>Metazoa</taxon>
        <taxon>Spiralia</taxon>
        <taxon>Lophotrochozoa</taxon>
        <taxon>Mollusca</taxon>
        <taxon>Gastropoda</taxon>
        <taxon>Heterobranchia</taxon>
        <taxon>Euthyneura</taxon>
        <taxon>Panpulmonata</taxon>
        <taxon>Sacoglossa</taxon>
        <taxon>Placobranchoidea</taxon>
        <taxon>Plakobranchidae</taxon>
        <taxon>Elysia</taxon>
    </lineage>
</organism>
<protein>
    <submittedName>
        <fullName evidence="2">Uncharacterized protein</fullName>
    </submittedName>
</protein>
<keyword evidence="1" id="KW-0812">Transmembrane</keyword>
<accession>A0AAV4FTV1</accession>
<dbReference type="EMBL" id="BMAT01004588">
    <property type="protein sequence ID" value="GFR76426.1"/>
    <property type="molecule type" value="Genomic_DNA"/>
</dbReference>
<keyword evidence="1" id="KW-0472">Membrane</keyword>
<evidence type="ECO:0000256" key="1">
    <source>
        <dbReference type="SAM" id="Phobius"/>
    </source>
</evidence>
<proteinExistence type="predicted"/>
<keyword evidence="3" id="KW-1185">Reference proteome</keyword>
<name>A0AAV4FTV1_9GAST</name>
<dbReference type="Proteomes" id="UP000762676">
    <property type="component" value="Unassembled WGS sequence"/>
</dbReference>